<dbReference type="Proteomes" id="UP000824120">
    <property type="component" value="Chromosome 2"/>
</dbReference>
<keyword evidence="2" id="KW-1185">Reference proteome</keyword>
<gene>
    <name evidence="1" type="ORF">H5410_007608</name>
</gene>
<proteinExistence type="predicted"/>
<organism evidence="1 2">
    <name type="scientific">Solanum commersonii</name>
    <name type="common">Commerson's wild potato</name>
    <name type="synonym">Commerson's nightshade</name>
    <dbReference type="NCBI Taxonomy" id="4109"/>
    <lineage>
        <taxon>Eukaryota</taxon>
        <taxon>Viridiplantae</taxon>
        <taxon>Streptophyta</taxon>
        <taxon>Embryophyta</taxon>
        <taxon>Tracheophyta</taxon>
        <taxon>Spermatophyta</taxon>
        <taxon>Magnoliopsida</taxon>
        <taxon>eudicotyledons</taxon>
        <taxon>Gunneridae</taxon>
        <taxon>Pentapetalae</taxon>
        <taxon>asterids</taxon>
        <taxon>lamiids</taxon>
        <taxon>Solanales</taxon>
        <taxon>Solanaceae</taxon>
        <taxon>Solanoideae</taxon>
        <taxon>Solaneae</taxon>
        <taxon>Solanum</taxon>
    </lineage>
</organism>
<protein>
    <submittedName>
        <fullName evidence="1">Uncharacterized protein</fullName>
    </submittedName>
</protein>
<evidence type="ECO:0000313" key="2">
    <source>
        <dbReference type="Proteomes" id="UP000824120"/>
    </source>
</evidence>
<sequence length="81" mass="9178">MAQNVVEGAETEMVQKVVEGEKGMEEVQKVVEGEKGMEEVVEWLKMGERAEGMVEEVVERPEMDKEIIQKIIPSSDKKPMN</sequence>
<dbReference type="EMBL" id="JACXVP010000002">
    <property type="protein sequence ID" value="KAG5622390.1"/>
    <property type="molecule type" value="Genomic_DNA"/>
</dbReference>
<reference evidence="1 2" key="1">
    <citation type="submission" date="2020-09" db="EMBL/GenBank/DDBJ databases">
        <title>De no assembly of potato wild relative species, Solanum commersonii.</title>
        <authorList>
            <person name="Cho K."/>
        </authorList>
    </citation>
    <scope>NUCLEOTIDE SEQUENCE [LARGE SCALE GENOMIC DNA]</scope>
    <source>
        <strain evidence="1">LZ3.2</strain>
        <tissue evidence="1">Leaf</tissue>
    </source>
</reference>
<accession>A0A9J6ACH6</accession>
<comment type="caution">
    <text evidence="1">The sequence shown here is derived from an EMBL/GenBank/DDBJ whole genome shotgun (WGS) entry which is preliminary data.</text>
</comment>
<dbReference type="AlphaFoldDB" id="A0A9J6ACH6"/>
<evidence type="ECO:0000313" key="1">
    <source>
        <dbReference type="EMBL" id="KAG5622390.1"/>
    </source>
</evidence>
<name>A0A9J6ACH6_SOLCO</name>